<feature type="region of interest" description="Disordered" evidence="1">
    <location>
        <begin position="1208"/>
        <end position="1243"/>
    </location>
</feature>
<accession>A0AAF0ZKP0</accession>
<dbReference type="SUPFAM" id="SSF56219">
    <property type="entry name" value="DNase I-like"/>
    <property type="match status" value="1"/>
</dbReference>
<dbReference type="InterPro" id="IPR043502">
    <property type="entry name" value="DNA/RNA_pol_sf"/>
</dbReference>
<dbReference type="Gene3D" id="3.60.10.10">
    <property type="entry name" value="Endonuclease/exonuclease/phosphatase"/>
    <property type="match status" value="1"/>
</dbReference>
<keyword evidence="5" id="KW-1185">Reference proteome</keyword>
<dbReference type="PROSITE" id="PS50878">
    <property type="entry name" value="RT_POL"/>
    <property type="match status" value="1"/>
</dbReference>
<name>A0AAF0ZKP0_SOLVR</name>
<gene>
    <name evidence="4" type="ORF">MTR67_036181</name>
</gene>
<protein>
    <recommendedName>
        <fullName evidence="3">Reverse transcriptase domain-containing protein</fullName>
    </recommendedName>
</protein>
<feature type="compositionally biased region" description="Basic and acidic residues" evidence="1">
    <location>
        <begin position="1132"/>
        <end position="1152"/>
    </location>
</feature>
<feature type="compositionally biased region" description="Low complexity" evidence="1">
    <location>
        <begin position="1225"/>
        <end position="1236"/>
    </location>
</feature>
<keyword evidence="2" id="KW-0812">Transmembrane</keyword>
<feature type="transmembrane region" description="Helical" evidence="2">
    <location>
        <begin position="165"/>
        <end position="186"/>
    </location>
</feature>
<evidence type="ECO:0000313" key="5">
    <source>
        <dbReference type="Proteomes" id="UP001234989"/>
    </source>
</evidence>
<keyword evidence="2" id="KW-0472">Membrane</keyword>
<evidence type="ECO:0000313" key="4">
    <source>
        <dbReference type="EMBL" id="WMV42796.1"/>
    </source>
</evidence>
<proteinExistence type="predicted"/>
<dbReference type="PANTHER" id="PTHR34457:SF3">
    <property type="entry name" value="PROTEIN TIC236, CHLOROPLASTIC"/>
    <property type="match status" value="1"/>
</dbReference>
<dbReference type="InterPro" id="IPR053022">
    <property type="entry name" value="Chloroplast_translocon_comp"/>
</dbReference>
<dbReference type="InterPro" id="IPR000477">
    <property type="entry name" value="RT_dom"/>
</dbReference>
<dbReference type="CDD" id="cd01650">
    <property type="entry name" value="RT_nLTR_like"/>
    <property type="match status" value="1"/>
</dbReference>
<dbReference type="InterPro" id="IPR025558">
    <property type="entry name" value="DUF4283"/>
</dbReference>
<dbReference type="GO" id="GO:0003824">
    <property type="term" value="F:catalytic activity"/>
    <property type="evidence" value="ECO:0007669"/>
    <property type="project" value="InterPro"/>
</dbReference>
<dbReference type="EMBL" id="CP133619">
    <property type="protein sequence ID" value="WMV42796.1"/>
    <property type="molecule type" value="Genomic_DNA"/>
</dbReference>
<dbReference type="SUPFAM" id="SSF56672">
    <property type="entry name" value="DNA/RNA polymerases"/>
    <property type="match status" value="1"/>
</dbReference>
<evidence type="ECO:0000256" key="1">
    <source>
        <dbReference type="SAM" id="MobiDB-lite"/>
    </source>
</evidence>
<dbReference type="PANTHER" id="PTHR34457">
    <property type="entry name" value="EMBRYO DEFECTIVE 2410"/>
    <property type="match status" value="1"/>
</dbReference>
<keyword evidence="2" id="KW-1133">Transmembrane helix</keyword>
<dbReference type="InterPro" id="IPR005135">
    <property type="entry name" value="Endo/exonuclease/phosphatase"/>
</dbReference>
<dbReference type="InterPro" id="IPR036691">
    <property type="entry name" value="Endo/exonu/phosph_ase_sf"/>
</dbReference>
<dbReference type="Proteomes" id="UP001234989">
    <property type="component" value="Chromosome 8"/>
</dbReference>
<reference evidence="4" key="1">
    <citation type="submission" date="2023-08" db="EMBL/GenBank/DDBJ databases">
        <title>A de novo genome assembly of Solanum verrucosum Schlechtendal, a Mexican diploid species geographically isolated from the other diploid A-genome species in potato relatives.</title>
        <authorList>
            <person name="Hosaka K."/>
        </authorList>
    </citation>
    <scope>NUCLEOTIDE SEQUENCE</scope>
    <source>
        <tissue evidence="4">Young leaves</tissue>
    </source>
</reference>
<feature type="region of interest" description="Disordered" evidence="1">
    <location>
        <begin position="1128"/>
        <end position="1169"/>
    </location>
</feature>
<sequence length="3142" mass="353908">MCSQTSSWSIGHNLSSLYYCKVYAHSTLHTADLWDYTRGTKSRLLVPCNYVEYQVKTHNMEIMPAKLYSPFLGLPLQCNLNRRRRGNYISGVRSLRRDVCKCKYSKKGDWITQGVKFTHFCGRNVELLWKSFALRSGTLICSVREPLARSKGLVKSLVPVWEEGLFFFRCSVFCAVISGVCLLLWYGQLKAKSYIEAKLLPSICALLSDYVQRELDFGRVRRISPLSITLESCSIGPHSEEFSCGELPTVKLRILPFSSLSRGKIVIDAVLSNPSILVAQKQNYTWLGLPFSEDNPLSCLSAEEGIDLRTKLRRIAREEAATRWARERDVAAREAAERGYVLPEGNSFLLDDDFSKNAASSLARIVTSESFFCMDEKLHWRDQHHMDLGGEYDLKHADLEKTFGAKVSSSGTKFWSKIIPGSLRQRFKKANDRDLSAAGTASRRRILERSASAACLYFKGNANLSVCCPPSEAYDIANPAIFPVKSEVDTLPSVSSPTISEEVVNSVDNSEGNLFTSNAKSKVSDCGSSTEGISDPVERCQLDLMCKKMLGTYPLPVDKCDNDCVKSLNVLRDPFLFTLVRLRKALSLTEKISSTNVLGIRTTDGPGVSSEEIAADIMSTGANSRDDSHRFEQQAQQSHWGISDIRQGHTSFGSGVTVLEPLPLHHPSKTLQSWSPKSALCSFVKNLGQLGADSIAKLKRLKLEISPTVEDIVAELVDGDEGNHVSSIEKMVPVILDSVHFSGGSLMLLAYGDSEPREMENVTGHVKFQNHYGRVHVQLDGNCKMWRSDIRSDNGGWLSTDVYVDITEQKWHANLKIVNLFVPLFERILEIPIIWSKGRATGEVHMCMEKGESFPNLHGQLDVTGLAFQIYDAPSGFWDMSASLCFRAQRIFLHNTSGWFGDVPLEASGDFGINPEEGEFHLMCQVPSVEVNALMKTFKMKPLLFPLAGSVTAVFNCQGPLDMPIFVGSALVSRKIANLANEFPKSAAYEAVINNKEAGAVAAIDRVPFSYISANFTFNTDNCVADLYGIRASLIDGGEIRGAGNAWICPEVPSYAGVVLIELSDDFIVKEMLHDSFIWSWAILFWVLLEVYAKTFRGRLVGNKLSQDNLSWAQILCWSPVRVATEPVTGLPDRDVPEPERDVPEPERDRAPRAGTEPEPGEADDTAMDVNFSGNLSFDKIMDRYLPGLLQLMPLKLGHLNGDTKISGSLLKPKPTGGPSDHRNSISLFLSSSKLPPSQPPSPYCDPTPKIPIPKKTSHALPRASFLHQNPTPRVSRAVAREPNRFHRRAEPPPATFCHRNPHSFISFSSLFSHSQPFLSLVLLEMEEDMIFFAMGFKSFDVARDVSRAETWYDWTERGRRMMSRASFSQKTMEWICSILKEASKVKGNVVRRWKRQEHMSNVFCARNFNNKGRYISIINIQGKNRAVIIIPEITFNAGWWDLATKIEKFINDKAFKTPSKNYKMFDKEISYAETIRRSKWSSREIETAIIKEEGNTIIIDGEPDQNQNELLGRSLVGRFPENGTENPTLSEVRRWVSKNWTQTHGINIYEMGHNHFLFEFSSITVAEHILRGRWLWMNQSIRLQWWTPTVGATQSRTKINHSWIRLVGLPLHLWSQNVFKAVGDFCGGWVKTEEETELRNHLKWARILVKNNEKPIPKEVKVAFGGHGFILQIWDETPTRFFVEEEDLEVVGDRRAKVSIQQVIPKGGAAKSTPLTAGGRNNHVGSSKVFEFFKGARALEEHKGKGKGKEIKMLGPDPLAQHAAQLNQKKANSSERISEPLNDEIEANRRFLMEQNREGVQIPLELADEGGIFEFGAILRDDDDMSIIQTEERIDQEIQMLSDMQLDQKAEGEGTIEDILPLNSNELGTDTSAENEISSWVQQNIIRLSKEFGVHFIGCEEVALNLFMAIDNKRQTIEKGVGAIVPITPVGKVPNELKNLEPKRKTQDLGWHFSGVYAPNNREEKEEVWGELGAVRGLFNGPWVVAGDFNVVRFPSEKKNCNKFNREMEEFSEFMEDMELQDLPLVGGRFTWRRGDGYDIAARLDRFLISEEWEVAFRKIKQSILPRVTSDHNPLLLECGNWERSNSFFKFENWWLQTKDFNERVKEWWNSVIYVGRPDYILACKLRLLKDKLKEWSKTVHGNLGMQKQSILNQLAELDLIQDQRILSDDESYLRAVLTVEFEENAKREEVAWRQRSRALWLKEGDRNSKFFHRTANCHKRYNNIDKLIINGSSVIEPAEIRDEVITFYQKLYTETEVWRPKLNPRVQSRISEVDNAALQGQFEEQEIKNCVFSCAGDKAPGPDGFTMVSQWLSSNNVGKRPISLIGSIYKIISKVLTERLKKVMPKLVDEQQMAFIKGRQIMDAILVANECVDMRYRSKVPGILCKLDIEKAYDHLNWEHMWTTLRMMGFGNTWIKWMRFCMTTVKFSVLINGSPTGFFPSERGLRQGDPLSPFLFILAMEGLSDMLKSAQVNNRIRGFIVNEENSLGSSISHLQYADDTLVFCDAEKEQLKHLRVIFILFEAVSGLHINWGKSFIYPVNEVPEISTLADILGGKIGELPTTYLGMPLGAKNQFSVCRRFDIKWTAPKAEGSLTDARGDIIISHDQITVNSSSVAFDLYSKVLTSYRDDYLLNLRDYHMNAPLPFTVEGVELDLRMRSFEFFSSVSSYALDSPRPVHLKATGKIKFQGKVVKASGITDQHFVDSEKTSEDAPVECNEPTDTLSGDVSISGLKLNQLMLAPQLAGALSITPEGLKVVAPRVWPSGLETGQDKLQWLGNCKGTFKRPYIAGKKQDHKQRIEAIGESFLLLFGGLSGKRELLELDAMGRPDESLNLEVRGPFHPLSEENMIGKMFSFSFQKGHLKANVCYQPLHSANLEVRHLPLDELELASLRGTIQRVLRPEGSNSVCLTFLLIVLHLLDQSFGEKNWGKKTKSQSPCLNFPVPVSSALHQPPRSSSCPVRSDHAPAHEPVLDSFPATFVFKIWSSLDSETAHTAFTRFLALPSEEITVLATSALFPAIPSSRNLAWASSVELWCKGQGVQDHLTNNACVVDEKAKASEEDAKSKAQWEKAEIQLNFQKRRGHGVLSVLRPKFSGLLGEALDVAARWSGDVFKRAPELLRAFSKLCLKLQGMDMINLVPAY</sequence>
<feature type="domain" description="Reverse transcriptase" evidence="3">
    <location>
        <begin position="2291"/>
        <end position="2570"/>
    </location>
</feature>
<organism evidence="4 5">
    <name type="scientific">Solanum verrucosum</name>
    <dbReference type="NCBI Taxonomy" id="315347"/>
    <lineage>
        <taxon>Eukaryota</taxon>
        <taxon>Viridiplantae</taxon>
        <taxon>Streptophyta</taxon>
        <taxon>Embryophyta</taxon>
        <taxon>Tracheophyta</taxon>
        <taxon>Spermatophyta</taxon>
        <taxon>Magnoliopsida</taxon>
        <taxon>eudicotyledons</taxon>
        <taxon>Gunneridae</taxon>
        <taxon>Pentapetalae</taxon>
        <taxon>asterids</taxon>
        <taxon>lamiids</taxon>
        <taxon>Solanales</taxon>
        <taxon>Solanaceae</taxon>
        <taxon>Solanoideae</taxon>
        <taxon>Solaneae</taxon>
        <taxon>Solanum</taxon>
    </lineage>
</organism>
<dbReference type="Pfam" id="PF00078">
    <property type="entry name" value="RVT_1"/>
    <property type="match status" value="1"/>
</dbReference>
<dbReference type="Pfam" id="PF03372">
    <property type="entry name" value="Exo_endo_phos"/>
    <property type="match status" value="1"/>
</dbReference>
<dbReference type="Pfam" id="PF14111">
    <property type="entry name" value="DUF4283"/>
    <property type="match status" value="1"/>
</dbReference>
<evidence type="ECO:0000259" key="3">
    <source>
        <dbReference type="PROSITE" id="PS50878"/>
    </source>
</evidence>
<evidence type="ECO:0000256" key="2">
    <source>
        <dbReference type="SAM" id="Phobius"/>
    </source>
</evidence>